<organism evidence="1 2">
    <name type="scientific">Populus trichocarpa</name>
    <name type="common">Western balsam poplar</name>
    <name type="synonym">Populus balsamifera subsp. trichocarpa</name>
    <dbReference type="NCBI Taxonomy" id="3694"/>
    <lineage>
        <taxon>Eukaryota</taxon>
        <taxon>Viridiplantae</taxon>
        <taxon>Streptophyta</taxon>
        <taxon>Embryophyta</taxon>
        <taxon>Tracheophyta</taxon>
        <taxon>Spermatophyta</taxon>
        <taxon>Magnoliopsida</taxon>
        <taxon>eudicotyledons</taxon>
        <taxon>Gunneridae</taxon>
        <taxon>Pentapetalae</taxon>
        <taxon>rosids</taxon>
        <taxon>fabids</taxon>
        <taxon>Malpighiales</taxon>
        <taxon>Salicaceae</taxon>
        <taxon>Saliceae</taxon>
        <taxon>Populus</taxon>
    </lineage>
</organism>
<evidence type="ECO:0000313" key="1">
    <source>
        <dbReference type="EMBL" id="KAI9394734.1"/>
    </source>
</evidence>
<evidence type="ECO:0000313" key="2">
    <source>
        <dbReference type="Proteomes" id="UP000006729"/>
    </source>
</evidence>
<gene>
    <name evidence="1" type="ORF">POPTR_005G135601v4</name>
</gene>
<protein>
    <submittedName>
        <fullName evidence="1">Uncharacterized protein</fullName>
    </submittedName>
</protein>
<proteinExistence type="predicted"/>
<accession>A0ACC0SZM9</accession>
<dbReference type="EMBL" id="CM009294">
    <property type="protein sequence ID" value="KAI9394734.1"/>
    <property type="molecule type" value="Genomic_DNA"/>
</dbReference>
<reference evidence="1 2" key="1">
    <citation type="journal article" date="2006" name="Science">
        <title>The genome of black cottonwood, Populus trichocarpa (Torr. &amp; Gray).</title>
        <authorList>
            <person name="Tuskan G.A."/>
            <person name="Difazio S."/>
            <person name="Jansson S."/>
            <person name="Bohlmann J."/>
            <person name="Grigoriev I."/>
            <person name="Hellsten U."/>
            <person name="Putnam N."/>
            <person name="Ralph S."/>
            <person name="Rombauts S."/>
            <person name="Salamov A."/>
            <person name="Schein J."/>
            <person name="Sterck L."/>
            <person name="Aerts A."/>
            <person name="Bhalerao R.R."/>
            <person name="Bhalerao R.P."/>
            <person name="Blaudez D."/>
            <person name="Boerjan W."/>
            <person name="Brun A."/>
            <person name="Brunner A."/>
            <person name="Busov V."/>
            <person name="Campbell M."/>
            <person name="Carlson J."/>
            <person name="Chalot M."/>
            <person name="Chapman J."/>
            <person name="Chen G.L."/>
            <person name="Cooper D."/>
            <person name="Coutinho P.M."/>
            <person name="Couturier J."/>
            <person name="Covert S."/>
            <person name="Cronk Q."/>
            <person name="Cunningham R."/>
            <person name="Davis J."/>
            <person name="Degroeve S."/>
            <person name="Dejardin A."/>
            <person name="Depamphilis C."/>
            <person name="Detter J."/>
            <person name="Dirks B."/>
            <person name="Dubchak I."/>
            <person name="Duplessis S."/>
            <person name="Ehlting J."/>
            <person name="Ellis B."/>
            <person name="Gendler K."/>
            <person name="Goodstein D."/>
            <person name="Gribskov M."/>
            <person name="Grimwood J."/>
            <person name="Groover A."/>
            <person name="Gunter L."/>
            <person name="Hamberger B."/>
            <person name="Heinze B."/>
            <person name="Helariutta Y."/>
            <person name="Henrissat B."/>
            <person name="Holligan D."/>
            <person name="Holt R."/>
            <person name="Huang W."/>
            <person name="Islam-Faridi N."/>
            <person name="Jones S."/>
            <person name="Jones-Rhoades M."/>
            <person name="Jorgensen R."/>
            <person name="Joshi C."/>
            <person name="Kangasjarvi J."/>
            <person name="Karlsson J."/>
            <person name="Kelleher C."/>
            <person name="Kirkpatrick R."/>
            <person name="Kirst M."/>
            <person name="Kohler A."/>
            <person name="Kalluri U."/>
            <person name="Larimer F."/>
            <person name="Leebens-Mack J."/>
            <person name="Leple J.C."/>
            <person name="Locascio P."/>
            <person name="Lou Y."/>
            <person name="Lucas S."/>
            <person name="Martin F."/>
            <person name="Montanini B."/>
            <person name="Napoli C."/>
            <person name="Nelson D.R."/>
            <person name="Nelson C."/>
            <person name="Nieminen K."/>
            <person name="Nilsson O."/>
            <person name="Pereda V."/>
            <person name="Peter G."/>
            <person name="Philippe R."/>
            <person name="Pilate G."/>
            <person name="Poliakov A."/>
            <person name="Razumovskaya J."/>
            <person name="Richardson P."/>
            <person name="Rinaldi C."/>
            <person name="Ritland K."/>
            <person name="Rouze P."/>
            <person name="Ryaboy D."/>
            <person name="Schmutz J."/>
            <person name="Schrader J."/>
            <person name="Segerman B."/>
            <person name="Shin H."/>
            <person name="Siddiqui A."/>
            <person name="Sterky F."/>
            <person name="Terry A."/>
            <person name="Tsai C.J."/>
            <person name="Uberbacher E."/>
            <person name="Unneberg P."/>
            <person name="Vahala J."/>
            <person name="Wall K."/>
            <person name="Wessler S."/>
            <person name="Yang G."/>
            <person name="Yin T."/>
            <person name="Douglas C."/>
            <person name="Marra M."/>
            <person name="Sandberg G."/>
            <person name="Van de Peer Y."/>
            <person name="Rokhsar D."/>
        </authorList>
    </citation>
    <scope>NUCLEOTIDE SEQUENCE [LARGE SCALE GENOMIC DNA]</scope>
    <source>
        <strain evidence="2">cv. Nisqually</strain>
    </source>
</reference>
<name>A0ACC0SZM9_POPTR</name>
<comment type="caution">
    <text evidence="1">The sequence shown here is derived from an EMBL/GenBank/DDBJ whole genome shotgun (WGS) entry which is preliminary data.</text>
</comment>
<keyword evidence="2" id="KW-1185">Reference proteome</keyword>
<dbReference type="Proteomes" id="UP000006729">
    <property type="component" value="Chromosome 5"/>
</dbReference>
<sequence>MEGAGDFKADSFGAMVVVNRDWQVMTLVGRERLVKRKWRWLILIEKRRGLVGAGALYAWKFGCGFMMERGMCMDRKINKGKDRDMGRLGWLEKGEGVTNRWVPSWL</sequence>